<dbReference type="EMBL" id="JEMC01003743">
    <property type="protein sequence ID" value="KYF78868.1"/>
    <property type="molecule type" value="Genomic_DNA"/>
</dbReference>
<dbReference type="Proteomes" id="UP000075515">
    <property type="component" value="Unassembled WGS sequence"/>
</dbReference>
<accession>A0A150RGM9</accession>
<evidence type="ECO:0000313" key="2">
    <source>
        <dbReference type="Proteomes" id="UP000075515"/>
    </source>
</evidence>
<name>A0A150RGM9_SORCE</name>
<dbReference type="AlphaFoldDB" id="A0A150RGM9"/>
<gene>
    <name evidence="1" type="ORF">BE18_09925</name>
</gene>
<organism evidence="1 2">
    <name type="scientific">Sorangium cellulosum</name>
    <name type="common">Polyangium cellulosum</name>
    <dbReference type="NCBI Taxonomy" id="56"/>
    <lineage>
        <taxon>Bacteria</taxon>
        <taxon>Pseudomonadati</taxon>
        <taxon>Myxococcota</taxon>
        <taxon>Polyangia</taxon>
        <taxon>Polyangiales</taxon>
        <taxon>Polyangiaceae</taxon>
        <taxon>Sorangium</taxon>
    </lineage>
</organism>
<reference evidence="1 2" key="1">
    <citation type="submission" date="2014-02" db="EMBL/GenBank/DDBJ databases">
        <title>The small core and large imbalanced accessory genome model reveals a collaborative survival strategy of Sorangium cellulosum strains in nature.</title>
        <authorList>
            <person name="Han K."/>
            <person name="Peng R."/>
            <person name="Blom J."/>
            <person name="Li Y.-Z."/>
        </authorList>
    </citation>
    <scope>NUCLEOTIDE SEQUENCE [LARGE SCALE GENOMIC DNA]</scope>
    <source>
        <strain evidence="1 2">So0149</strain>
    </source>
</reference>
<sequence length="69" mass="6679">MTVSSSDTGTREDRAIGAPVVVTKAPPFMAASIAVTAAASVAARSSPAVAAVCTTPSPAAASRASTSSW</sequence>
<proteinExistence type="predicted"/>
<comment type="caution">
    <text evidence="1">The sequence shown here is derived from an EMBL/GenBank/DDBJ whole genome shotgun (WGS) entry which is preliminary data.</text>
</comment>
<protein>
    <submittedName>
        <fullName evidence="1">Uncharacterized protein</fullName>
    </submittedName>
</protein>
<evidence type="ECO:0000313" key="1">
    <source>
        <dbReference type="EMBL" id="KYF78868.1"/>
    </source>
</evidence>